<dbReference type="Pfam" id="PF00651">
    <property type="entry name" value="BTB"/>
    <property type="match status" value="1"/>
</dbReference>
<dbReference type="InterPro" id="IPR011333">
    <property type="entry name" value="SKP1/BTB/POZ_sf"/>
</dbReference>
<evidence type="ECO:0000256" key="1">
    <source>
        <dbReference type="SAM" id="MobiDB-lite"/>
    </source>
</evidence>
<dbReference type="SUPFAM" id="SSF54695">
    <property type="entry name" value="POZ domain"/>
    <property type="match status" value="1"/>
</dbReference>
<proteinExistence type="predicted"/>
<feature type="compositionally biased region" description="Acidic residues" evidence="1">
    <location>
        <begin position="282"/>
        <end position="321"/>
    </location>
</feature>
<dbReference type="PROSITE" id="PS50097">
    <property type="entry name" value="BTB"/>
    <property type="match status" value="1"/>
</dbReference>
<reference evidence="4" key="1">
    <citation type="journal article" date="2014" name="Genome Announc.">
        <title>Draft genome sequence of Rhodosporidium toruloides CECT1137, an oleaginous yeast of biotechnological interest.</title>
        <authorList>
            <person name="Morin N."/>
            <person name="Calcas X."/>
            <person name="Devillers H."/>
            <person name="Durrens P."/>
            <person name="Sherman D.J."/>
            <person name="Nicaud J.-M."/>
            <person name="Neuveglise C."/>
        </authorList>
    </citation>
    <scope>NUCLEOTIDE SEQUENCE</scope>
    <source>
        <strain evidence="4">CECT1137</strain>
    </source>
</reference>
<feature type="region of interest" description="Disordered" evidence="1">
    <location>
        <begin position="267"/>
        <end position="476"/>
    </location>
</feature>
<dbReference type="Gene3D" id="2.60.210.10">
    <property type="entry name" value="Apoptosis, Tumor Necrosis Factor Receptor Associated Protein 2, Chain A"/>
    <property type="match status" value="1"/>
</dbReference>
<protein>
    <submittedName>
        <fullName evidence="4">RHTO0S02e13696g1_1</fullName>
    </submittedName>
</protein>
<feature type="domain" description="MATH" evidence="3">
    <location>
        <begin position="26"/>
        <end position="187"/>
    </location>
</feature>
<feature type="region of interest" description="Disordered" evidence="1">
    <location>
        <begin position="667"/>
        <end position="688"/>
    </location>
</feature>
<dbReference type="InterPro" id="IPR008974">
    <property type="entry name" value="TRAF-like"/>
</dbReference>
<dbReference type="PANTHER" id="PTHR24413">
    <property type="entry name" value="SPECKLE-TYPE POZ PROTEIN"/>
    <property type="match status" value="1"/>
</dbReference>
<name>A0A061ARJ9_RHOTO</name>
<dbReference type="Gene3D" id="3.30.710.10">
    <property type="entry name" value="Potassium Channel Kv1.1, Chain A"/>
    <property type="match status" value="2"/>
</dbReference>
<dbReference type="SUPFAM" id="SSF49599">
    <property type="entry name" value="TRAF domain-like"/>
    <property type="match status" value="1"/>
</dbReference>
<evidence type="ECO:0000259" key="3">
    <source>
        <dbReference type="PROSITE" id="PS50144"/>
    </source>
</evidence>
<dbReference type="AlphaFoldDB" id="A0A061ARJ9"/>
<dbReference type="PROSITE" id="PS50144">
    <property type="entry name" value="MATH"/>
    <property type="match status" value="1"/>
</dbReference>
<dbReference type="InterPro" id="IPR000210">
    <property type="entry name" value="BTB/POZ_dom"/>
</dbReference>
<dbReference type="CDD" id="cd00121">
    <property type="entry name" value="MATH"/>
    <property type="match status" value="1"/>
</dbReference>
<dbReference type="GO" id="GO:0030163">
    <property type="term" value="P:protein catabolic process"/>
    <property type="evidence" value="ECO:0007669"/>
    <property type="project" value="UniProtKB-ARBA"/>
</dbReference>
<feature type="compositionally biased region" description="Low complexity" evidence="1">
    <location>
        <begin position="270"/>
        <end position="280"/>
    </location>
</feature>
<evidence type="ECO:0000313" key="4">
    <source>
        <dbReference type="EMBL" id="CDR37344.1"/>
    </source>
</evidence>
<gene>
    <name evidence="4" type="ORF">RHTO0S_02e13696g</name>
</gene>
<organism evidence="4">
    <name type="scientific">Rhodotorula toruloides</name>
    <name type="common">Yeast</name>
    <name type="synonym">Rhodosporidium toruloides</name>
    <dbReference type="NCBI Taxonomy" id="5286"/>
    <lineage>
        <taxon>Eukaryota</taxon>
        <taxon>Fungi</taxon>
        <taxon>Dikarya</taxon>
        <taxon>Basidiomycota</taxon>
        <taxon>Pucciniomycotina</taxon>
        <taxon>Microbotryomycetes</taxon>
        <taxon>Sporidiobolales</taxon>
        <taxon>Sporidiobolaceae</taxon>
        <taxon>Rhodotorula</taxon>
    </lineage>
</organism>
<feature type="domain" description="BTB" evidence="2">
    <location>
        <begin position="222"/>
        <end position="284"/>
    </location>
</feature>
<dbReference type="EMBL" id="LK052937">
    <property type="protein sequence ID" value="CDR37344.1"/>
    <property type="molecule type" value="Genomic_DNA"/>
</dbReference>
<dbReference type="OrthoDB" id="6359816at2759"/>
<feature type="compositionally biased region" description="Low complexity" evidence="1">
    <location>
        <begin position="399"/>
        <end position="410"/>
    </location>
</feature>
<sequence length="688" mass="75757">MATTAGSSRAAQTPSLDNSEYLETRSVQLEWRVSNLKQLFDQTKGESKSRCVKSALFDNSRWQLFLYPNSGHDNYVSLYLSCEPTQAEKERALAEPPAVAAADGAVGAKEGKEKDRVPWRRDGKFKFTFEARSIDRRIVFKQLEADNHDFSFRTKNWGFLNFWRRSEAYYNNPNTRASDAFLIVCTIVCEPTLPTSPPLPHLLVPKTLINAYASMFDDPDYADVVFRIRPEGVEGKKGREKRLYAAKKVLAGRSEYFDMMLSSGFHESTRTTTAAPSASTFEELEDEGELDYESTSDDEVDLDEDDNSGGESTESEQEDESMLGSPRRQDFSPAQPLASSSAFSDPRDPDATDQAPSSPELARTPMPSAPRRPLSPTSPVSISDDERPNRADGDRSADESSSTDGGESESQLAGRPATPSTGAASRFVDAPSAPQSPVRPATARAPASATSLVRRGGPIALTPRKKREPRKKAPADDRPRFEVVVTDAAYSTYRALLHYLYTDSISFSPLASTYYVAKDYAANNSLPFPYASRRAYLLALSPPSMSGIAASNESNAVAPCSAKAIYRLSDKMGLVELKERAFEHIVSSLNAQNIVYEVFGSFSNRFDEVRRVEIAFLLEKWNEVRSSPQMRKVFDYVRTARFPGFEDVWLEIVQNLEVRIPPPVAQAPAASSAAGGGAGSGAGEEERA</sequence>
<feature type="compositionally biased region" description="Low complexity" evidence="1">
    <location>
        <begin position="439"/>
        <end position="451"/>
    </location>
</feature>
<dbReference type="InterPro" id="IPR002083">
    <property type="entry name" value="MATH/TRAF_dom"/>
</dbReference>
<accession>A0A061ARJ9</accession>
<feature type="compositionally biased region" description="Basic and acidic residues" evidence="1">
    <location>
        <begin position="384"/>
        <end position="398"/>
    </location>
</feature>
<evidence type="ECO:0000259" key="2">
    <source>
        <dbReference type="PROSITE" id="PS50097"/>
    </source>
</evidence>